<dbReference type="Pfam" id="PF04182">
    <property type="entry name" value="B-block_TFIIIC"/>
    <property type="match status" value="1"/>
</dbReference>
<comment type="subcellular location">
    <subcellularLocation>
        <location evidence="1">Nucleus</location>
    </subcellularLocation>
</comment>
<dbReference type="InterPro" id="IPR044210">
    <property type="entry name" value="Tfc3-like"/>
</dbReference>
<feature type="domain" description="B-block binding subunit of TFIIIC" evidence="7">
    <location>
        <begin position="178"/>
        <end position="245"/>
    </location>
</feature>
<protein>
    <submittedName>
        <fullName evidence="9">Uncharacterized protein</fullName>
    </submittedName>
</protein>
<evidence type="ECO:0000259" key="7">
    <source>
        <dbReference type="Pfam" id="PF04182"/>
    </source>
</evidence>
<evidence type="ECO:0000313" key="9">
    <source>
        <dbReference type="EMBL" id="KAE8257143.1"/>
    </source>
</evidence>
<evidence type="ECO:0000256" key="1">
    <source>
        <dbReference type="ARBA" id="ARBA00004123"/>
    </source>
</evidence>
<dbReference type="GO" id="GO:0003677">
    <property type="term" value="F:DNA binding"/>
    <property type="evidence" value="ECO:0007669"/>
    <property type="project" value="UniProtKB-KW"/>
</dbReference>
<feature type="compositionally biased region" description="Polar residues" evidence="6">
    <location>
        <begin position="78"/>
        <end position="95"/>
    </location>
</feature>
<dbReference type="GO" id="GO:0006384">
    <property type="term" value="P:transcription initiation at RNA polymerase III promoter"/>
    <property type="evidence" value="ECO:0007669"/>
    <property type="project" value="InterPro"/>
</dbReference>
<evidence type="ECO:0000313" key="10">
    <source>
        <dbReference type="Proteomes" id="UP000077521"/>
    </source>
</evidence>
<feature type="region of interest" description="Disordered" evidence="6">
    <location>
        <begin position="1084"/>
        <end position="1162"/>
    </location>
</feature>
<feature type="compositionally biased region" description="Basic and acidic residues" evidence="6">
    <location>
        <begin position="879"/>
        <end position="891"/>
    </location>
</feature>
<feature type="compositionally biased region" description="Acidic residues" evidence="6">
    <location>
        <begin position="438"/>
        <end position="460"/>
    </location>
</feature>
<feature type="compositionally biased region" description="Basic residues" evidence="6">
    <location>
        <begin position="1344"/>
        <end position="1358"/>
    </location>
</feature>
<dbReference type="InterPro" id="IPR007309">
    <property type="entry name" value="TFIIIC_Bblock-bd"/>
</dbReference>
<feature type="region of interest" description="Disordered" evidence="6">
    <location>
        <begin position="814"/>
        <end position="1050"/>
    </location>
</feature>
<dbReference type="GO" id="GO:0005634">
    <property type="term" value="C:nucleus"/>
    <property type="evidence" value="ECO:0007669"/>
    <property type="project" value="UniProtKB-SubCell"/>
</dbReference>
<evidence type="ECO:0000256" key="4">
    <source>
        <dbReference type="ARBA" id="ARBA00023163"/>
    </source>
</evidence>
<comment type="caution">
    <text evidence="9">The sequence shown here is derived from an EMBL/GenBank/DDBJ whole genome shotgun (WGS) entry which is preliminary data.</text>
</comment>
<dbReference type="GO" id="GO:0000127">
    <property type="term" value="C:transcription factor TFIIIC complex"/>
    <property type="evidence" value="ECO:0007669"/>
    <property type="project" value="InterPro"/>
</dbReference>
<feature type="region of interest" description="Disordered" evidence="6">
    <location>
        <begin position="76"/>
        <end position="109"/>
    </location>
</feature>
<feature type="domain" description="Transcription factor tau subunit sfc3/Tfc3 C-terminal" evidence="8">
    <location>
        <begin position="1547"/>
        <end position="1857"/>
    </location>
</feature>
<evidence type="ECO:0000256" key="6">
    <source>
        <dbReference type="SAM" id="MobiDB-lite"/>
    </source>
</evidence>
<feature type="region of interest" description="Disordered" evidence="6">
    <location>
        <begin position="364"/>
        <end position="483"/>
    </location>
</feature>
<evidence type="ECO:0000259" key="8">
    <source>
        <dbReference type="Pfam" id="PF20222"/>
    </source>
</evidence>
<feature type="compositionally biased region" description="Acidic residues" evidence="6">
    <location>
        <begin position="411"/>
        <end position="427"/>
    </location>
</feature>
<feature type="region of interest" description="Disordered" evidence="6">
    <location>
        <begin position="1335"/>
        <end position="1359"/>
    </location>
</feature>
<keyword evidence="2" id="KW-0597">Phosphoprotein</keyword>
<dbReference type="Proteomes" id="UP000077521">
    <property type="component" value="Unassembled WGS sequence"/>
</dbReference>
<reference evidence="9" key="2">
    <citation type="journal article" date="2019" name="IMA Fungus">
        <title>Genome sequencing and comparison of five Tilletia species to identify candidate genes for the detection of regulated species infecting wheat.</title>
        <authorList>
            <person name="Nguyen H.D.T."/>
            <person name="Sultana T."/>
            <person name="Kesanakurti P."/>
            <person name="Hambleton S."/>
        </authorList>
    </citation>
    <scope>NUCLEOTIDE SEQUENCE</scope>
    <source>
        <strain evidence="9">DAOMC 236416</strain>
    </source>
</reference>
<dbReference type="InterPro" id="IPR046488">
    <property type="entry name" value="Sfc3/Tfc3_C"/>
</dbReference>
<dbReference type="PANTHER" id="PTHR15180:SF1">
    <property type="entry name" value="GENERAL TRANSCRIPTION FACTOR 3C POLYPEPTIDE 1"/>
    <property type="match status" value="1"/>
</dbReference>
<proteinExistence type="predicted"/>
<evidence type="ECO:0000256" key="5">
    <source>
        <dbReference type="ARBA" id="ARBA00023242"/>
    </source>
</evidence>
<feature type="region of interest" description="Disordered" evidence="6">
    <location>
        <begin position="256"/>
        <end position="329"/>
    </location>
</feature>
<keyword evidence="10" id="KW-1185">Reference proteome</keyword>
<evidence type="ECO:0000256" key="2">
    <source>
        <dbReference type="ARBA" id="ARBA00022553"/>
    </source>
</evidence>
<keyword evidence="5" id="KW-0539">Nucleus</keyword>
<feature type="compositionally biased region" description="Acidic residues" evidence="6">
    <location>
        <begin position="284"/>
        <end position="294"/>
    </location>
</feature>
<name>A0A177TL86_9BASI</name>
<dbReference type="EMBL" id="LWDF02000124">
    <property type="protein sequence ID" value="KAE8257143.1"/>
    <property type="molecule type" value="Genomic_DNA"/>
</dbReference>
<feature type="region of interest" description="Disordered" evidence="6">
    <location>
        <begin position="1503"/>
        <end position="1545"/>
    </location>
</feature>
<accession>A0A177TL86</accession>
<evidence type="ECO:0000256" key="3">
    <source>
        <dbReference type="ARBA" id="ARBA00023125"/>
    </source>
</evidence>
<sequence length="2137" mass="236610">MNMIVDAVLQDLAMDGDVGSQLPMALETAIRRYHTSTASALAGSDQVEQQNVDASYCQYIWKLLCQRQDIGIAIANPPASQQGPTSSSNKNNSISVEAEAGLPRSKKKNKRYISIRAKGDTSIPGADLLTPIQGDKWRSLPLQDLLSQFTHQDIRVVCSQDCIRNAQAPARQNDITAPMSWVCLQLISRSRAEGISGGDLTRQLGINGAGVFYLTKGLIELDLVSKFTARETRRNTTVVVHNKFKNECVYQENRLQVSRPEDTVPDPTARASTPSSLAKRREGDEDFEIDEDEQGQGQGSGSQPSSRRKGKARADDRHPDPPTSAAESTISAEVLEALALFDSEPEPHLVEQWLPIRHSNAPGNHLIKVRRRRPGPRPQEKSGQSGNDGEQDLSLRNMDENGEGLASQNANEDDDDGSEVGDYEEVAQEERQRSRDQDQEEELAEAEAEAEAEAADEEGDPVLTTDAADNEAEDPDQSGYGEHRKRKVVFYTFSPLPRLTFGDVSMYRRDEIVYRTLKLLSLSPMGAMTKTNLRLRLGVPRNEDREVRRRYVREIYRLFNTQSFIEPVTYSYYARRKRSRPSSSILEGDSTDLQKLRTRATYQCWRLTERGKDKLREAEDRRKPLEAELRHQLKNISSSAMVHELSFERLQAEILDAAGAQGIVKNDLLDALHADRSFGRRYLRAMGLGTDNYGSATGDVNSKMLSDNSHALSESIPLIDNALVTLNDRAAGSRVDVIRLFTLRNLLIRSAKESTNLLAATLFTKKLTEADVNSQGGTVQGVGVGGWISLVGERRWVDPSQRWYECSLDRLGSRGTKRANEEVEESAEEGEDASSTQKPRGRPKKVRPIEEPERPKKRGRKPKDPSELKHPAASARRFAKLEAERKAKEAAEAGQAEAGPAEAGASSAAASNAVVVAGPAPKTARRGRLPKDPSKLKHPAASARRFAKLAAERKAKEEAEAGSAEAGESSATASNAAPEAAPVLESAGDLQPMALDGPVQHTVAAETQESQSAIPAPPLPPVPLSLQRPAEDSADVEGTTPEIAQSASTSAMEIDPALLSMEHGIQRDVTNVGDTGVAEEALSSTLGHSATPEPSPAPAGRSTLARVPKSRPAKRVRIEVPTLRDADNQHGEGRSGSEVGDATSAQGAKGSGRAVPKPRRKVVPPKVSRLSLWDIRCEAVFVKFMHELGDGCIRDDRFRTLFSHWLVSNPDIDAAEMRPMAIYSGMRHDFIRRSEQVDMVYTSVTDPETKRPHQVGIIYLTSMSQEKLQQAIQSLQQQGDASQGVLQYPGSYGGSVASHDRRVFEGSQSKSAPGMSSRLPRTPWSKKVNLIDAPGMEVEDGPRPRTKRRRKKRTPKAIKRAELSAQQELRRQKRAAKLNRKQFWYDTWTRLSQAHEFTEHQRLWLESSLATAQYRFFEQLHSARHMNVEQLMRKRIQHALSAPEEELVIPERRPRARYSGMEGLTPSKKKRGRVPRASAGVLSQYLLDSEAALDLTADDVAEGGQRASTGEGGSGASNGKNAEGTSNGGVGNARRARTGTTRQFEQDELTRDVGVILTCRDQERNARANWSALRQLGIMNAMLFRKRWLHLKSFPAEDAYLRKLELTWMEMWRKHRNSESLPDPDPAHPTDFDLKQHLEFFRKNVDKNRVTSMSLPAEDKRLESTCPLEEWVDEVPQPPCPFVDLHVSETVCVQGNRLKSFLSWPFTLSQEKVVSNAPVEGEIGELKNGLAHTVIKLLLHCRDEADSVRIVPFLAEAVGREPVTAALDALLDRSIIRPAHSEGRLLPALNFEFSQEYLSALDGICPSIPGDDFVRRTREVVDDMSKGVPVSVHAGAEGEDLGALLQLISTGAIDLMPSISELQKAMEELPITEINAKFMVDADIGATVFATLQPESTPSKALSDIVAVDWDALNPAWTYWIDKNSHYITTNEQLFLRDGSPVLDAMVPIVRQAGAEGITKRALKARFAERWSEAIEAMLLSTAGQHPVLFWAGYDEARLVSCQYAHAWALPRPKVTNFEGPDNSSKKVVGDGFFVPRAWSNQLGLADVDRRKACFNAILTECKYRPGIQLAEVMTLFKVVLSRLDVLDLVELMDRSGLLELRYGDWRGQDALLRAETDRDVVLVPTNKLWWEEAQKD</sequence>
<organism evidence="9 10">
    <name type="scientific">Tilletia indica</name>
    <dbReference type="NCBI Taxonomy" id="43049"/>
    <lineage>
        <taxon>Eukaryota</taxon>
        <taxon>Fungi</taxon>
        <taxon>Dikarya</taxon>
        <taxon>Basidiomycota</taxon>
        <taxon>Ustilaginomycotina</taxon>
        <taxon>Exobasidiomycetes</taxon>
        <taxon>Tilletiales</taxon>
        <taxon>Tilletiaceae</taxon>
        <taxon>Tilletia</taxon>
    </lineage>
</organism>
<dbReference type="Pfam" id="PF20222">
    <property type="entry name" value="DUF6581"/>
    <property type="match status" value="1"/>
</dbReference>
<gene>
    <name evidence="9" type="ORF">A4X13_0g2555</name>
</gene>
<feature type="compositionally biased region" description="Basic and acidic residues" evidence="6">
    <location>
        <begin position="1116"/>
        <end position="1135"/>
    </location>
</feature>
<feature type="compositionally biased region" description="Acidic residues" evidence="6">
    <location>
        <begin position="822"/>
        <end position="832"/>
    </location>
</feature>
<feature type="compositionally biased region" description="Low complexity" evidence="6">
    <location>
        <begin position="961"/>
        <end position="982"/>
    </location>
</feature>
<reference evidence="9" key="1">
    <citation type="submission" date="2016-04" db="EMBL/GenBank/DDBJ databases">
        <authorList>
            <person name="Nguyen H.D."/>
            <person name="Samba Siva P."/>
            <person name="Cullis J."/>
            <person name="Levesque C.A."/>
            <person name="Hambleton S."/>
        </authorList>
    </citation>
    <scope>NUCLEOTIDE SEQUENCE</scope>
    <source>
        <strain evidence="9">DAOMC 236416</strain>
    </source>
</reference>
<dbReference type="PANTHER" id="PTHR15180">
    <property type="entry name" value="GENERAL TRANSCRIPTION FACTOR 3C POLYPEPTIDE 1"/>
    <property type="match status" value="1"/>
</dbReference>
<feature type="compositionally biased region" description="Low complexity" evidence="6">
    <location>
        <begin position="892"/>
        <end position="921"/>
    </location>
</feature>
<keyword evidence="4" id="KW-0804">Transcription</keyword>
<feature type="compositionally biased region" description="Basic and acidic residues" evidence="6">
    <location>
        <begin position="950"/>
        <end position="959"/>
    </location>
</feature>
<dbReference type="GO" id="GO:0042791">
    <property type="term" value="P:5S class rRNA transcription by RNA polymerase III"/>
    <property type="evidence" value="ECO:0007669"/>
    <property type="project" value="TreeGrafter"/>
</dbReference>
<feature type="compositionally biased region" description="Basic and acidic residues" evidence="6">
    <location>
        <begin position="428"/>
        <end position="437"/>
    </location>
</feature>
<keyword evidence="3" id="KW-0238">DNA-binding</keyword>